<name>A0A285D4T5_9BACI</name>
<keyword evidence="4" id="KW-0560">Oxidoreductase</keyword>
<evidence type="ECO:0000259" key="6">
    <source>
        <dbReference type="Pfam" id="PF01243"/>
    </source>
</evidence>
<dbReference type="InterPro" id="IPR012349">
    <property type="entry name" value="Split_barrel_FMN-bd"/>
</dbReference>
<dbReference type="InterPro" id="IPR000659">
    <property type="entry name" value="Pyridox_Oxase"/>
</dbReference>
<evidence type="ECO:0000256" key="4">
    <source>
        <dbReference type="ARBA" id="ARBA00023002"/>
    </source>
</evidence>
<accession>A0A285D4T5</accession>
<dbReference type="Pfam" id="PF01243">
    <property type="entry name" value="PNPOx_N"/>
    <property type="match status" value="1"/>
</dbReference>
<dbReference type="SUPFAM" id="SSF50475">
    <property type="entry name" value="FMN-binding split barrel"/>
    <property type="match status" value="1"/>
</dbReference>
<feature type="binding site" evidence="5">
    <location>
        <begin position="145"/>
        <end position="146"/>
    </location>
    <ligand>
        <name>FMN</name>
        <dbReference type="ChEBI" id="CHEBI:58210"/>
    </ligand>
</feature>
<dbReference type="EMBL" id="OAOP01000010">
    <property type="protein sequence ID" value="SNX74827.1"/>
    <property type="molecule type" value="Genomic_DNA"/>
</dbReference>
<keyword evidence="9" id="KW-1185">Reference proteome</keyword>
<feature type="domain" description="Pyridoxine 5'-phosphate oxidase dimerisation C-terminal" evidence="7">
    <location>
        <begin position="177"/>
        <end position="217"/>
    </location>
</feature>
<feature type="domain" description="Pyridoxamine 5'-phosphate oxidase N-terminal" evidence="6">
    <location>
        <begin position="38"/>
        <end position="161"/>
    </location>
</feature>
<dbReference type="Pfam" id="PF10590">
    <property type="entry name" value="PNP_phzG_C"/>
    <property type="match status" value="1"/>
</dbReference>
<comment type="similarity">
    <text evidence="1">Belongs to the pyridoxamine 5'-phosphate oxidase family.</text>
</comment>
<gene>
    <name evidence="8" type="ORF">SAMN05877753_110105</name>
</gene>
<dbReference type="GO" id="GO:0010181">
    <property type="term" value="F:FMN binding"/>
    <property type="evidence" value="ECO:0007669"/>
    <property type="project" value="InterPro"/>
</dbReference>
<feature type="binding site" evidence="5">
    <location>
        <position position="200"/>
    </location>
    <ligand>
        <name>FMN</name>
        <dbReference type="ChEBI" id="CHEBI:58210"/>
    </ligand>
</feature>
<evidence type="ECO:0000313" key="9">
    <source>
        <dbReference type="Proteomes" id="UP000219546"/>
    </source>
</evidence>
<evidence type="ECO:0000259" key="7">
    <source>
        <dbReference type="Pfam" id="PF10590"/>
    </source>
</evidence>
<dbReference type="NCBIfam" id="NF004231">
    <property type="entry name" value="PRK05679.1"/>
    <property type="match status" value="1"/>
</dbReference>
<dbReference type="OrthoDB" id="9780392at2"/>
<feature type="binding site" evidence="5">
    <location>
        <position position="88"/>
    </location>
    <ligand>
        <name>FMN</name>
        <dbReference type="ChEBI" id="CHEBI:58210"/>
    </ligand>
</feature>
<dbReference type="AlphaFoldDB" id="A0A285D4T5"/>
<evidence type="ECO:0000256" key="1">
    <source>
        <dbReference type="ARBA" id="ARBA00007301"/>
    </source>
</evidence>
<dbReference type="GO" id="GO:0004733">
    <property type="term" value="F:pyridoxamine phosphate oxidase activity"/>
    <property type="evidence" value="ECO:0007669"/>
    <property type="project" value="InterPro"/>
</dbReference>
<dbReference type="InterPro" id="IPR011576">
    <property type="entry name" value="Pyridox_Oxase_N"/>
</dbReference>
<keyword evidence="2" id="KW-0285">Flavoprotein</keyword>
<dbReference type="RefSeq" id="WP_097160145.1">
    <property type="nucleotide sequence ID" value="NZ_JBEPMQ010000011.1"/>
</dbReference>
<dbReference type="InterPro" id="IPR019576">
    <property type="entry name" value="Pyridoxamine_oxidase_dimer_C"/>
</dbReference>
<dbReference type="PROSITE" id="PS01064">
    <property type="entry name" value="PYRIDOX_OXIDASE"/>
    <property type="match status" value="1"/>
</dbReference>
<dbReference type="PIRSF" id="PIRSF000190">
    <property type="entry name" value="Pyd_amn-ph_oxd"/>
    <property type="match status" value="1"/>
</dbReference>
<dbReference type="InterPro" id="IPR019740">
    <property type="entry name" value="Pyridox_Oxase_CS"/>
</dbReference>
<evidence type="ECO:0000313" key="8">
    <source>
        <dbReference type="EMBL" id="SNX74827.1"/>
    </source>
</evidence>
<protein>
    <submittedName>
        <fullName evidence="8">Pyridoxamine 5'-phosphate oxidase</fullName>
    </submittedName>
</protein>
<feature type="binding site" evidence="5">
    <location>
        <position position="110"/>
    </location>
    <ligand>
        <name>FMN</name>
        <dbReference type="ChEBI" id="CHEBI:58210"/>
    </ligand>
</feature>
<dbReference type="PANTHER" id="PTHR10851:SF0">
    <property type="entry name" value="PYRIDOXINE-5'-PHOSPHATE OXIDASE"/>
    <property type="match status" value="1"/>
</dbReference>
<comment type="cofactor">
    <cofactor evidence="5">
        <name>FMN</name>
        <dbReference type="ChEBI" id="CHEBI:58210"/>
    </cofactor>
    <text evidence="5">Binds 1 FMN per subunit.</text>
</comment>
<dbReference type="GO" id="GO:0008615">
    <property type="term" value="P:pyridoxine biosynthetic process"/>
    <property type="evidence" value="ECO:0007669"/>
    <property type="project" value="InterPro"/>
</dbReference>
<feature type="binding site" evidence="5">
    <location>
        <position position="87"/>
    </location>
    <ligand>
        <name>FMN</name>
        <dbReference type="ChEBI" id="CHEBI:58210"/>
    </ligand>
</feature>
<dbReference type="Gene3D" id="2.30.110.10">
    <property type="entry name" value="Electron Transport, Fmn-binding Protein, Chain A"/>
    <property type="match status" value="1"/>
</dbReference>
<feature type="binding site" evidence="5">
    <location>
        <begin position="66"/>
        <end position="71"/>
    </location>
    <ligand>
        <name>FMN</name>
        <dbReference type="ChEBI" id="CHEBI:58210"/>
    </ligand>
</feature>
<evidence type="ECO:0000256" key="5">
    <source>
        <dbReference type="PIRSR" id="PIRSR000190-2"/>
    </source>
</evidence>
<organism evidence="8 9">
    <name type="scientific">Bacillus oleivorans</name>
    <dbReference type="NCBI Taxonomy" id="1448271"/>
    <lineage>
        <taxon>Bacteria</taxon>
        <taxon>Bacillati</taxon>
        <taxon>Bacillota</taxon>
        <taxon>Bacilli</taxon>
        <taxon>Bacillales</taxon>
        <taxon>Bacillaceae</taxon>
        <taxon>Bacillus</taxon>
    </lineage>
</organism>
<feature type="binding site" evidence="5">
    <location>
        <position position="190"/>
    </location>
    <ligand>
        <name>FMN</name>
        <dbReference type="ChEBI" id="CHEBI:58210"/>
    </ligand>
</feature>
<keyword evidence="3 5" id="KW-0288">FMN</keyword>
<evidence type="ECO:0000256" key="2">
    <source>
        <dbReference type="ARBA" id="ARBA00022630"/>
    </source>
</evidence>
<reference evidence="8 9" key="1">
    <citation type="submission" date="2017-08" db="EMBL/GenBank/DDBJ databases">
        <authorList>
            <person name="de Groot N.N."/>
        </authorList>
    </citation>
    <scope>NUCLEOTIDE SEQUENCE [LARGE SCALE GENOMIC DNA]</scope>
    <source>
        <strain evidence="8 9">JC228</strain>
    </source>
</reference>
<dbReference type="Proteomes" id="UP000219546">
    <property type="component" value="Unassembled WGS sequence"/>
</dbReference>
<dbReference type="PANTHER" id="PTHR10851">
    <property type="entry name" value="PYRIDOXINE-5-PHOSPHATE OXIDASE"/>
    <property type="match status" value="1"/>
</dbReference>
<proteinExistence type="inferred from homology"/>
<sequence>MSDIKELLRNIKTLAGPLPEFEIHHAPQKPHPLFIKWIKEALDAEVSEPHAMTLSTVDSNGYPDARVLILKNIDEKGWYFATSSDSRKGQQLMNNPEVALTFYWPKLGRQIRIRGTAIHTGENASSKDFLERGKIARAIAMTCKQSEVLPDPAEIEAEIQKQLEQMNEEPNLAYNRWTLYCVEAKEVEFWQGNSDRKHIRLQYRLEDINWSQEQLWP</sequence>
<evidence type="ECO:0000256" key="3">
    <source>
        <dbReference type="ARBA" id="ARBA00022643"/>
    </source>
</evidence>